<feature type="domain" description="SnoaL-like" evidence="1">
    <location>
        <begin position="8"/>
        <end position="124"/>
    </location>
</feature>
<dbReference type="InterPro" id="IPR032710">
    <property type="entry name" value="NTF2-like_dom_sf"/>
</dbReference>
<organism evidence="2 3">
    <name type="scientific">Niabella pedocola</name>
    <dbReference type="NCBI Taxonomy" id="1752077"/>
    <lineage>
        <taxon>Bacteria</taxon>
        <taxon>Pseudomonadati</taxon>
        <taxon>Bacteroidota</taxon>
        <taxon>Chitinophagia</taxon>
        <taxon>Chitinophagales</taxon>
        <taxon>Chitinophagaceae</taxon>
        <taxon>Niabella</taxon>
    </lineage>
</organism>
<dbReference type="InterPro" id="IPR046860">
    <property type="entry name" value="SnoaL_5"/>
</dbReference>
<dbReference type="EMBL" id="JAJNEC010000003">
    <property type="protein sequence ID" value="MCD2421543.1"/>
    <property type="molecule type" value="Genomic_DNA"/>
</dbReference>
<dbReference type="Gene3D" id="3.10.450.50">
    <property type="match status" value="1"/>
</dbReference>
<keyword evidence="3" id="KW-1185">Reference proteome</keyword>
<comment type="caution">
    <text evidence="2">The sequence shown here is derived from an EMBL/GenBank/DDBJ whole genome shotgun (WGS) entry which is preliminary data.</text>
</comment>
<evidence type="ECO:0000313" key="3">
    <source>
        <dbReference type="Proteomes" id="UP001199816"/>
    </source>
</evidence>
<protein>
    <submittedName>
        <fullName evidence="2">Ester cyclase</fullName>
    </submittedName>
</protein>
<evidence type="ECO:0000313" key="2">
    <source>
        <dbReference type="EMBL" id="MCD2421543.1"/>
    </source>
</evidence>
<gene>
    <name evidence="2" type="ORF">LQ567_02140</name>
</gene>
<name>A0ABS8PKC0_9BACT</name>
<dbReference type="Pfam" id="PF20409">
    <property type="entry name" value="SnoaL_5"/>
    <property type="match status" value="1"/>
</dbReference>
<dbReference type="RefSeq" id="WP_231002448.1">
    <property type="nucleotide sequence ID" value="NZ_JAJNEC010000003.1"/>
</dbReference>
<accession>A0ABS8PKC0</accession>
<reference evidence="2 3" key="1">
    <citation type="submission" date="2021-11" db="EMBL/GenBank/DDBJ databases">
        <title>Genomic of Niabella pedocola.</title>
        <authorList>
            <person name="Wu T."/>
        </authorList>
    </citation>
    <scope>NUCLEOTIDE SEQUENCE [LARGE SCALE GENOMIC DNA]</scope>
    <source>
        <strain evidence="2 3">JCM 31011</strain>
    </source>
</reference>
<sequence>MTDRKRFTTQDVAQQFYELAKQEKWFEIQDALFSEDITSTDPPGSEYLGYAAGKDKVRKKGEDWVKRISAVHHLHTTAPIVAAHHFVAGSAMDLDVAPFGRVQIHEIMLYEVRDGKIISEQFFY</sequence>
<proteinExistence type="predicted"/>
<dbReference type="Proteomes" id="UP001199816">
    <property type="component" value="Unassembled WGS sequence"/>
</dbReference>
<dbReference type="SUPFAM" id="SSF54427">
    <property type="entry name" value="NTF2-like"/>
    <property type="match status" value="1"/>
</dbReference>
<evidence type="ECO:0000259" key="1">
    <source>
        <dbReference type="Pfam" id="PF20409"/>
    </source>
</evidence>